<feature type="region of interest" description="Disordered" evidence="2">
    <location>
        <begin position="1"/>
        <end position="145"/>
    </location>
</feature>
<dbReference type="AlphaFoldDB" id="C3Y3A2"/>
<keyword evidence="3" id="KW-0472">Membrane</keyword>
<evidence type="ECO:0000313" key="6">
    <source>
        <dbReference type="EMBL" id="EEN65169.1"/>
    </source>
</evidence>
<dbReference type="Gene3D" id="3.30.460.90">
    <property type="match status" value="1"/>
</dbReference>
<dbReference type="SMR" id="C3Y3A2"/>
<dbReference type="eggNOG" id="KOG3963">
    <property type="taxonomic scope" value="Eukaryota"/>
</dbReference>
<comment type="similarity">
    <text evidence="1">Belongs to the mab-21 family.</text>
</comment>
<dbReference type="Pfam" id="PF20266">
    <property type="entry name" value="Mab-21_C"/>
    <property type="match status" value="1"/>
</dbReference>
<feature type="transmembrane region" description="Helical" evidence="3">
    <location>
        <begin position="584"/>
        <end position="602"/>
    </location>
</feature>
<feature type="compositionally biased region" description="Low complexity" evidence="2">
    <location>
        <begin position="134"/>
        <end position="145"/>
    </location>
</feature>
<evidence type="ECO:0000256" key="3">
    <source>
        <dbReference type="SAM" id="Phobius"/>
    </source>
</evidence>
<dbReference type="PANTHER" id="PTHR10656:SF78">
    <property type="entry name" value="CYCLIC GMP-AMP SYNTHASE-LIKE"/>
    <property type="match status" value="1"/>
</dbReference>
<gene>
    <name evidence="6" type="ORF">BRAFLDRAFT_92558</name>
</gene>
<keyword evidence="3" id="KW-0812">Transmembrane</keyword>
<feature type="compositionally biased region" description="Basic and acidic residues" evidence="2">
    <location>
        <begin position="47"/>
        <end position="83"/>
    </location>
</feature>
<dbReference type="EMBL" id="GG666483">
    <property type="protein sequence ID" value="EEN65169.1"/>
    <property type="molecule type" value="Genomic_DNA"/>
</dbReference>
<accession>C3Y3A2</accession>
<name>C3Y3A2_BRAFL</name>
<dbReference type="InParanoid" id="C3Y3A2"/>
<dbReference type="Gene3D" id="1.10.1410.40">
    <property type="match status" value="1"/>
</dbReference>
<reference evidence="6" key="1">
    <citation type="journal article" date="2008" name="Nature">
        <title>The amphioxus genome and the evolution of the chordate karyotype.</title>
        <authorList>
            <consortium name="US DOE Joint Genome Institute (JGI-PGF)"/>
            <person name="Putnam N.H."/>
            <person name="Butts T."/>
            <person name="Ferrier D.E.K."/>
            <person name="Furlong R.F."/>
            <person name="Hellsten U."/>
            <person name="Kawashima T."/>
            <person name="Robinson-Rechavi M."/>
            <person name="Shoguchi E."/>
            <person name="Terry A."/>
            <person name="Yu J.-K."/>
            <person name="Benito-Gutierrez E.L."/>
            <person name="Dubchak I."/>
            <person name="Garcia-Fernandez J."/>
            <person name="Gibson-Brown J.J."/>
            <person name="Grigoriev I.V."/>
            <person name="Horton A.C."/>
            <person name="de Jong P.J."/>
            <person name="Jurka J."/>
            <person name="Kapitonov V.V."/>
            <person name="Kohara Y."/>
            <person name="Kuroki Y."/>
            <person name="Lindquist E."/>
            <person name="Lucas S."/>
            <person name="Osoegawa K."/>
            <person name="Pennacchio L.A."/>
            <person name="Salamov A.A."/>
            <person name="Satou Y."/>
            <person name="Sauka-Spengler T."/>
            <person name="Schmutz J."/>
            <person name="Shin-I T."/>
            <person name="Toyoda A."/>
            <person name="Bronner-Fraser M."/>
            <person name="Fujiyama A."/>
            <person name="Holland L.Z."/>
            <person name="Holland P.W.H."/>
            <person name="Satoh N."/>
            <person name="Rokhsar D.S."/>
        </authorList>
    </citation>
    <scope>NUCLEOTIDE SEQUENCE [LARGE SCALE GENOMIC DNA]</scope>
    <source>
        <strain evidence="6">S238N-H82</strain>
        <tissue evidence="6">Testes</tissue>
    </source>
</reference>
<sequence>MPRCGRQKTPVGGATWKRGLPAGFRNHPSQTAREEGSTSVETVTPSRNRESHKTEKSRVGDNFKKATRPLDEKHVLSDTEDAGKPALVKETPDSETHLEKSNKKSQNLKDEVTDRGGDHRRGPSPFRSTHSQRNTNTTNKCKPNKQTIRRNLHFKETQLRIKLQGAMTELVRISQEDRSSTSKLYNPIVDGIAEEIKKTAAREGEGDIFQFQRLNSGSYFERLKVDTTDEYDFMFCIRIHGEDEVVVELDEVEPSLGMVAVKPKNNSTSLASYLTPDGYLSPKKLLNRFRGLVERAVNSLRKAEAGIFKGLDVELEEEKDGCPAVTLVVSKEQEGTHISIDLVLALELPKPWPRCTEGWGYGVTGWLTPRQIRAMERTVLHTVAKSAPYDKDPGGHKLWRLSFSQVEMDLFKSDMLNPTDSGNHATTCRKDCLRCLKYIKLQVIPINVVGTDSGFASYHLKTVLLHAIAKRPEVNFWEKENLVTCLVYLIDELVLCIDNRYLPHFFIPGYNLFNPAVFKGLEHLDIVREQYLLVREDLIERRLPQIFNVSRSSTQSKSRNQSTQGMKHISNWKLTPKPQDGDSYSTACIVTCICIVIIFLIGKTMYLSKLNRFW</sequence>
<dbReference type="PANTHER" id="PTHR10656">
    <property type="entry name" value="CELL FATE DETERMINING PROTEIN MAB21-RELATED"/>
    <property type="match status" value="1"/>
</dbReference>
<feature type="compositionally biased region" description="Basic and acidic residues" evidence="2">
    <location>
        <begin position="90"/>
        <end position="121"/>
    </location>
</feature>
<proteinExistence type="inferred from homology"/>
<dbReference type="InterPro" id="IPR024810">
    <property type="entry name" value="MAB21L/cGLR"/>
</dbReference>
<evidence type="ECO:0000259" key="4">
    <source>
        <dbReference type="Pfam" id="PF03281"/>
    </source>
</evidence>
<dbReference type="InterPro" id="IPR046903">
    <property type="entry name" value="Mab-21-like_nuc_Trfase"/>
</dbReference>
<feature type="domain" description="Mab-21-like HhH/H2TH-like" evidence="5">
    <location>
        <begin position="428"/>
        <end position="515"/>
    </location>
</feature>
<evidence type="ECO:0000259" key="5">
    <source>
        <dbReference type="Pfam" id="PF20266"/>
    </source>
</evidence>
<evidence type="ECO:0000256" key="1">
    <source>
        <dbReference type="ARBA" id="ARBA00008307"/>
    </source>
</evidence>
<feature type="compositionally biased region" description="Polar residues" evidence="2">
    <location>
        <begin position="27"/>
        <end position="46"/>
    </location>
</feature>
<dbReference type="Pfam" id="PF03281">
    <property type="entry name" value="Mab-21"/>
    <property type="match status" value="1"/>
</dbReference>
<evidence type="ECO:0000256" key="2">
    <source>
        <dbReference type="SAM" id="MobiDB-lite"/>
    </source>
</evidence>
<dbReference type="SMART" id="SM01265">
    <property type="entry name" value="Mab-21"/>
    <property type="match status" value="1"/>
</dbReference>
<keyword evidence="3" id="KW-1133">Transmembrane helix</keyword>
<dbReference type="InterPro" id="IPR046906">
    <property type="entry name" value="Mab-21_HhH/H2TH-like"/>
</dbReference>
<organism>
    <name type="scientific">Branchiostoma floridae</name>
    <name type="common">Florida lancelet</name>
    <name type="synonym">Amphioxus</name>
    <dbReference type="NCBI Taxonomy" id="7739"/>
    <lineage>
        <taxon>Eukaryota</taxon>
        <taxon>Metazoa</taxon>
        <taxon>Chordata</taxon>
        <taxon>Cephalochordata</taxon>
        <taxon>Leptocardii</taxon>
        <taxon>Amphioxiformes</taxon>
        <taxon>Branchiostomatidae</taxon>
        <taxon>Branchiostoma</taxon>
    </lineage>
</organism>
<protein>
    <submittedName>
        <fullName evidence="6">Uncharacterized protein</fullName>
    </submittedName>
</protein>
<feature type="domain" description="Mab-21-like nucleotidyltransferase" evidence="4">
    <location>
        <begin position="219"/>
        <end position="412"/>
    </location>
</feature>